<dbReference type="EMBL" id="GBXM01067854">
    <property type="protein sequence ID" value="JAH40723.1"/>
    <property type="molecule type" value="Transcribed_RNA"/>
</dbReference>
<feature type="transmembrane region" description="Helical" evidence="1">
    <location>
        <begin position="59"/>
        <end position="80"/>
    </location>
</feature>
<reference evidence="2" key="2">
    <citation type="journal article" date="2015" name="Fish Shellfish Immunol.">
        <title>Early steps in the European eel (Anguilla anguilla)-Vibrio vulnificus interaction in the gills: Role of the RtxA13 toxin.</title>
        <authorList>
            <person name="Callol A."/>
            <person name="Pajuelo D."/>
            <person name="Ebbesson L."/>
            <person name="Teles M."/>
            <person name="MacKenzie S."/>
            <person name="Amaro C."/>
        </authorList>
    </citation>
    <scope>NUCLEOTIDE SEQUENCE</scope>
</reference>
<name>A0A0E9SJR5_ANGAN</name>
<dbReference type="EMBL" id="GBXM01067633">
    <property type="protein sequence ID" value="JAH40944.1"/>
    <property type="molecule type" value="Transcribed_RNA"/>
</dbReference>
<proteinExistence type="predicted"/>
<organism evidence="2">
    <name type="scientific">Anguilla anguilla</name>
    <name type="common">European freshwater eel</name>
    <name type="synonym">Muraena anguilla</name>
    <dbReference type="NCBI Taxonomy" id="7936"/>
    <lineage>
        <taxon>Eukaryota</taxon>
        <taxon>Metazoa</taxon>
        <taxon>Chordata</taxon>
        <taxon>Craniata</taxon>
        <taxon>Vertebrata</taxon>
        <taxon>Euteleostomi</taxon>
        <taxon>Actinopterygii</taxon>
        <taxon>Neopterygii</taxon>
        <taxon>Teleostei</taxon>
        <taxon>Anguilliformes</taxon>
        <taxon>Anguillidae</taxon>
        <taxon>Anguilla</taxon>
    </lineage>
</organism>
<accession>A0A0E9SJR5</accession>
<feature type="transmembrane region" description="Helical" evidence="1">
    <location>
        <begin position="22"/>
        <end position="47"/>
    </location>
</feature>
<keyword evidence="1" id="KW-1133">Transmembrane helix</keyword>
<keyword evidence="1" id="KW-0472">Membrane</keyword>
<sequence>MDILGMAAFGARRKNRASFRQLLLFPIVFPHLTVDYSLFLISCVSAFLPLVSFSPPLPLLFWLLSSLLFSFLLLFAHYSFTKKN</sequence>
<keyword evidence="1" id="KW-0812">Transmembrane</keyword>
<evidence type="ECO:0000313" key="2">
    <source>
        <dbReference type="EMBL" id="JAH40723.1"/>
    </source>
</evidence>
<reference evidence="2" key="1">
    <citation type="submission" date="2014-11" db="EMBL/GenBank/DDBJ databases">
        <authorList>
            <person name="Amaro Gonzalez C."/>
        </authorList>
    </citation>
    <scope>NUCLEOTIDE SEQUENCE</scope>
</reference>
<protein>
    <submittedName>
        <fullName evidence="2">Uncharacterized protein</fullName>
    </submittedName>
</protein>
<dbReference type="AlphaFoldDB" id="A0A0E9SJR5"/>
<evidence type="ECO:0000256" key="1">
    <source>
        <dbReference type="SAM" id="Phobius"/>
    </source>
</evidence>